<evidence type="ECO:0000313" key="2">
    <source>
        <dbReference type="EMBL" id="ABM59591.1"/>
    </source>
</evidence>
<accession>A1WPN4</accession>
<evidence type="ECO:0000313" key="3">
    <source>
        <dbReference type="Proteomes" id="UP000000374"/>
    </source>
</evidence>
<gene>
    <name evidence="2" type="ordered locus">Veis_3884</name>
</gene>
<organism evidence="2 3">
    <name type="scientific">Verminephrobacter eiseniae (strain EF01-2)</name>
    <dbReference type="NCBI Taxonomy" id="391735"/>
    <lineage>
        <taxon>Bacteria</taxon>
        <taxon>Pseudomonadati</taxon>
        <taxon>Pseudomonadota</taxon>
        <taxon>Betaproteobacteria</taxon>
        <taxon>Burkholderiales</taxon>
        <taxon>Comamonadaceae</taxon>
        <taxon>Verminephrobacter</taxon>
    </lineage>
</organism>
<proteinExistence type="predicted"/>
<keyword evidence="3" id="KW-1185">Reference proteome</keyword>
<reference evidence="3" key="1">
    <citation type="submission" date="2006-12" db="EMBL/GenBank/DDBJ databases">
        <title>Complete sequence of chromosome 1 of Verminephrobacter eiseniae EF01-2.</title>
        <authorList>
            <person name="Copeland A."/>
            <person name="Lucas S."/>
            <person name="Lapidus A."/>
            <person name="Barry K."/>
            <person name="Detter J.C."/>
            <person name="Glavina del Rio T."/>
            <person name="Dalin E."/>
            <person name="Tice H."/>
            <person name="Pitluck S."/>
            <person name="Chertkov O."/>
            <person name="Brettin T."/>
            <person name="Bruce D."/>
            <person name="Han C."/>
            <person name="Tapia R."/>
            <person name="Gilna P."/>
            <person name="Schmutz J."/>
            <person name="Larimer F."/>
            <person name="Land M."/>
            <person name="Hauser L."/>
            <person name="Kyrpides N."/>
            <person name="Kim E."/>
            <person name="Stahl D."/>
            <person name="Richardson P."/>
        </authorList>
    </citation>
    <scope>NUCLEOTIDE SEQUENCE [LARGE SCALE GENOMIC DNA]</scope>
    <source>
        <strain evidence="3">EF01-2</strain>
    </source>
</reference>
<dbReference type="Proteomes" id="UP000000374">
    <property type="component" value="Chromosome"/>
</dbReference>
<keyword evidence="1" id="KW-0732">Signal</keyword>
<evidence type="ECO:0000256" key="1">
    <source>
        <dbReference type="SAM" id="SignalP"/>
    </source>
</evidence>
<sequence>MKTIRHAMLMAPTVALLAGTVLAQELKIGARAGPEAMAPQVMVAEALPQSIHPFERRLAGLQPAVTVSVSLRHPSHTGWLAHSFSQA</sequence>
<dbReference type="HOGENOM" id="CLU_2482428_0_0_4"/>
<feature type="chain" id="PRO_5002640238" evidence="1">
    <location>
        <begin position="24"/>
        <end position="87"/>
    </location>
</feature>
<dbReference type="STRING" id="391735.Veis_3884"/>
<dbReference type="AlphaFoldDB" id="A1WPN4"/>
<name>A1WPN4_VEREI</name>
<dbReference type="EMBL" id="CP000542">
    <property type="protein sequence ID" value="ABM59591.1"/>
    <property type="molecule type" value="Genomic_DNA"/>
</dbReference>
<protein>
    <submittedName>
        <fullName evidence="2">Uncharacterized protein</fullName>
    </submittedName>
</protein>
<feature type="signal peptide" evidence="1">
    <location>
        <begin position="1"/>
        <end position="23"/>
    </location>
</feature>
<dbReference type="KEGG" id="vei:Veis_3884"/>